<protein>
    <submittedName>
        <fullName evidence="2">Uncharacterized protein</fullName>
    </submittedName>
</protein>
<evidence type="ECO:0000256" key="1">
    <source>
        <dbReference type="SAM" id="Phobius"/>
    </source>
</evidence>
<dbReference type="EMBL" id="BSYO01000012">
    <property type="protein sequence ID" value="GMH12764.1"/>
    <property type="molecule type" value="Genomic_DNA"/>
</dbReference>
<evidence type="ECO:0000313" key="3">
    <source>
        <dbReference type="Proteomes" id="UP001279734"/>
    </source>
</evidence>
<dbReference type="Proteomes" id="UP001279734">
    <property type="component" value="Unassembled WGS sequence"/>
</dbReference>
<evidence type="ECO:0000313" key="2">
    <source>
        <dbReference type="EMBL" id="GMH12764.1"/>
    </source>
</evidence>
<keyword evidence="3" id="KW-1185">Reference proteome</keyword>
<keyword evidence="1" id="KW-0812">Transmembrane</keyword>
<accession>A0AAD3XQA5</accession>
<keyword evidence="1" id="KW-0472">Membrane</keyword>
<proteinExistence type="predicted"/>
<organism evidence="2 3">
    <name type="scientific">Nepenthes gracilis</name>
    <name type="common">Slender pitcher plant</name>
    <dbReference type="NCBI Taxonomy" id="150966"/>
    <lineage>
        <taxon>Eukaryota</taxon>
        <taxon>Viridiplantae</taxon>
        <taxon>Streptophyta</taxon>
        <taxon>Embryophyta</taxon>
        <taxon>Tracheophyta</taxon>
        <taxon>Spermatophyta</taxon>
        <taxon>Magnoliopsida</taxon>
        <taxon>eudicotyledons</taxon>
        <taxon>Gunneridae</taxon>
        <taxon>Pentapetalae</taxon>
        <taxon>Caryophyllales</taxon>
        <taxon>Nepenthaceae</taxon>
        <taxon>Nepenthes</taxon>
    </lineage>
</organism>
<sequence length="119" mass="12917">MSLSFVGSLFHQFHTHRLLMCYAGTWTALLVLTVAVASFWPEIAFMSAIAPSSAKMQSCSGGDYVRIPLDLPGERFCFPSHAVQRSTFDILIPFAFAGLVVAGSTTVLRSLGLRQSESS</sequence>
<feature type="transmembrane region" description="Helical" evidence="1">
    <location>
        <begin position="21"/>
        <end position="40"/>
    </location>
</feature>
<dbReference type="PANTHER" id="PTHR34658:SF2">
    <property type="entry name" value="OS01G0151800 PROTEIN"/>
    <property type="match status" value="1"/>
</dbReference>
<comment type="caution">
    <text evidence="2">The sequence shown here is derived from an EMBL/GenBank/DDBJ whole genome shotgun (WGS) entry which is preliminary data.</text>
</comment>
<reference evidence="2" key="1">
    <citation type="submission" date="2023-05" db="EMBL/GenBank/DDBJ databases">
        <title>Nepenthes gracilis genome sequencing.</title>
        <authorList>
            <person name="Fukushima K."/>
        </authorList>
    </citation>
    <scope>NUCLEOTIDE SEQUENCE</scope>
    <source>
        <strain evidence="2">SING2019-196</strain>
    </source>
</reference>
<dbReference type="AlphaFoldDB" id="A0AAD3XQA5"/>
<feature type="transmembrane region" description="Helical" evidence="1">
    <location>
        <begin position="90"/>
        <end position="111"/>
    </location>
</feature>
<gene>
    <name evidence="2" type="ORF">Nepgr_014605</name>
</gene>
<name>A0AAD3XQA5_NEPGR</name>
<keyword evidence="1" id="KW-1133">Transmembrane helix</keyword>
<dbReference type="PANTHER" id="PTHR34658">
    <property type="entry name" value="OS01G0151800 PROTEIN"/>
    <property type="match status" value="1"/>
</dbReference>